<protein>
    <submittedName>
        <fullName evidence="2">Uncharacterized protein</fullName>
    </submittedName>
</protein>
<dbReference type="PANTHER" id="PTHR35179">
    <property type="entry name" value="PROTEIN CBG02620"/>
    <property type="match status" value="1"/>
</dbReference>
<name>W9WNI4_9EURO</name>
<dbReference type="EMBL" id="AMGW01000003">
    <property type="protein sequence ID" value="EXJ59954.1"/>
    <property type="molecule type" value="Genomic_DNA"/>
</dbReference>
<dbReference type="VEuPathDB" id="FungiDB:A1O7_04102"/>
<dbReference type="eggNOG" id="ENOG502QRQN">
    <property type="taxonomic scope" value="Eukaryota"/>
</dbReference>
<dbReference type="HOGENOM" id="CLU_428930_0_0_1"/>
<proteinExistence type="predicted"/>
<evidence type="ECO:0000313" key="3">
    <source>
        <dbReference type="Proteomes" id="UP000019473"/>
    </source>
</evidence>
<dbReference type="Proteomes" id="UP000019473">
    <property type="component" value="Unassembled WGS sequence"/>
</dbReference>
<sequence>MLADTGRILETIESHTFPVPVDGGSDKAISLTDYEFLSSYNWVDDDSPVIYVPGAPAVWKSNEPPFKVTKDQGAYFIDQNTARCAAYPAEALFRSLAIMQPDLSMGDFDLVTDRNCLRKLLRFVCADVDQSFRIDVHLQGRVMFLCRWEAELKRIIRGHENFGYGHSFEHATTIFDKALRDSTGHHRVVRYSLGGVRCLVRYEADGCTGTDDAGEGGASAKAADGDTDDLLGALESMTIAPSRAKKATGSVQVLTEGRVVPLSTIIEIKTRASHRRLKIDEVLPQLWFAQTQNLFVGYHTNGEFQEIHKLTMKPEFEPWETQHQTHLKKLVALLSKLRESARSTKGQRCVVIGVSGLTWAPIDVLDDDEHCPSPLYNRTGDVGVDSRWHAESESSPLQHRQGAFPHATKRRKLIPPGVGNAELITVSSPSEDDRSDDVDHPSDAESPAWQSDLEDDFPLAVRRTPKESGRFAHFKSLASAVVRPGPSSKPAFRTNPEDISHGQTVSAPVLPDIFSPSRRKGKRDYIPGGMADLVRSWVLAIPAQESHGDGQSLPEQVLSIAHVMPDSSGRFCIATDENGARWLLPHQQEKAGIGSLSTLRPGARIVVKGQATKWGLNLDSRESSTVTVAAYWEIVSPG</sequence>
<feature type="region of interest" description="Disordered" evidence="1">
    <location>
        <begin position="388"/>
        <end position="457"/>
    </location>
</feature>
<dbReference type="RefSeq" id="XP_007756307.1">
    <property type="nucleotide sequence ID" value="XM_007758117.1"/>
</dbReference>
<dbReference type="OrthoDB" id="5393654at2759"/>
<evidence type="ECO:0000256" key="1">
    <source>
        <dbReference type="SAM" id="MobiDB-lite"/>
    </source>
</evidence>
<dbReference type="AlphaFoldDB" id="W9WNI4"/>
<organism evidence="2 3">
    <name type="scientific">Cladophialophora yegresii CBS 114405</name>
    <dbReference type="NCBI Taxonomy" id="1182544"/>
    <lineage>
        <taxon>Eukaryota</taxon>
        <taxon>Fungi</taxon>
        <taxon>Dikarya</taxon>
        <taxon>Ascomycota</taxon>
        <taxon>Pezizomycotina</taxon>
        <taxon>Eurotiomycetes</taxon>
        <taxon>Chaetothyriomycetidae</taxon>
        <taxon>Chaetothyriales</taxon>
        <taxon>Herpotrichiellaceae</taxon>
        <taxon>Cladophialophora</taxon>
    </lineage>
</organism>
<dbReference type="STRING" id="1182544.W9WNI4"/>
<dbReference type="PANTHER" id="PTHR35179:SF2">
    <property type="entry name" value="START DOMAIN-CONTAINING PROTEIN"/>
    <property type="match status" value="1"/>
</dbReference>
<reference evidence="2 3" key="1">
    <citation type="submission" date="2013-03" db="EMBL/GenBank/DDBJ databases">
        <title>The Genome Sequence of Cladophialophora yegresii CBS 114405.</title>
        <authorList>
            <consortium name="The Broad Institute Genomics Platform"/>
            <person name="Cuomo C."/>
            <person name="de Hoog S."/>
            <person name="Gorbushina A."/>
            <person name="Walker B."/>
            <person name="Young S.K."/>
            <person name="Zeng Q."/>
            <person name="Gargeya S."/>
            <person name="Fitzgerald M."/>
            <person name="Haas B."/>
            <person name="Abouelleil A."/>
            <person name="Allen A.W."/>
            <person name="Alvarado L."/>
            <person name="Arachchi H.M."/>
            <person name="Berlin A.M."/>
            <person name="Chapman S.B."/>
            <person name="Gainer-Dewar J."/>
            <person name="Goldberg J."/>
            <person name="Griggs A."/>
            <person name="Gujja S."/>
            <person name="Hansen M."/>
            <person name="Howarth C."/>
            <person name="Imamovic A."/>
            <person name="Ireland A."/>
            <person name="Larimer J."/>
            <person name="McCowan C."/>
            <person name="Murphy C."/>
            <person name="Pearson M."/>
            <person name="Poon T.W."/>
            <person name="Priest M."/>
            <person name="Roberts A."/>
            <person name="Saif S."/>
            <person name="Shea T."/>
            <person name="Sisk P."/>
            <person name="Sykes S."/>
            <person name="Wortman J."/>
            <person name="Nusbaum C."/>
            <person name="Birren B."/>
        </authorList>
    </citation>
    <scope>NUCLEOTIDE SEQUENCE [LARGE SCALE GENOMIC DNA]</scope>
    <source>
        <strain evidence="2 3">CBS 114405</strain>
    </source>
</reference>
<keyword evidence="3" id="KW-1185">Reference proteome</keyword>
<comment type="caution">
    <text evidence="2">The sequence shown here is derived from an EMBL/GenBank/DDBJ whole genome shotgun (WGS) entry which is preliminary data.</text>
</comment>
<evidence type="ECO:0000313" key="2">
    <source>
        <dbReference type="EMBL" id="EXJ59954.1"/>
    </source>
</evidence>
<dbReference type="GeneID" id="19178692"/>
<accession>W9WNI4</accession>
<gene>
    <name evidence="2" type="ORF">A1O7_04102</name>
</gene>